<sequence length="252" mass="29406">MNTCNILLLIFFFLVPCLLSYPQNETVIPKTITYCTRESKDYTDCLTNAIQELWDIFVRGIPEFDITPRDPLVLETIKDNYKTKDVSTFLHLRNLTIFGLKDTKFLRTRVNFTDNRIKLEVDQQIPYLYVESTHEVNGSISGVQVDGQGYFNLSMTNTTGTWCLDGRVENDRWIIEHFLISKETAQKVKIYFTDLFKGHPELNEATLQLVNEFWEVFFEGIQPLINMIGDARSTEFFNEKIFSKVPISKIFH</sequence>
<accession>A0ACC2N268</accession>
<organism evidence="1 2">
    <name type="scientific">Eretmocerus hayati</name>
    <dbReference type="NCBI Taxonomy" id="131215"/>
    <lineage>
        <taxon>Eukaryota</taxon>
        <taxon>Metazoa</taxon>
        <taxon>Ecdysozoa</taxon>
        <taxon>Arthropoda</taxon>
        <taxon>Hexapoda</taxon>
        <taxon>Insecta</taxon>
        <taxon>Pterygota</taxon>
        <taxon>Neoptera</taxon>
        <taxon>Endopterygota</taxon>
        <taxon>Hymenoptera</taxon>
        <taxon>Apocrita</taxon>
        <taxon>Proctotrupomorpha</taxon>
        <taxon>Chalcidoidea</taxon>
        <taxon>Aphelinidae</taxon>
        <taxon>Aphelininae</taxon>
        <taxon>Eretmocerus</taxon>
    </lineage>
</organism>
<evidence type="ECO:0000313" key="2">
    <source>
        <dbReference type="Proteomes" id="UP001239111"/>
    </source>
</evidence>
<dbReference type="Proteomes" id="UP001239111">
    <property type="component" value="Chromosome 4"/>
</dbReference>
<evidence type="ECO:0000313" key="1">
    <source>
        <dbReference type="EMBL" id="KAJ8665121.1"/>
    </source>
</evidence>
<name>A0ACC2N268_9HYME</name>
<gene>
    <name evidence="1" type="ORF">QAD02_006783</name>
</gene>
<protein>
    <submittedName>
        <fullName evidence="1">Uncharacterized protein</fullName>
    </submittedName>
</protein>
<proteinExistence type="predicted"/>
<reference evidence="1" key="1">
    <citation type="submission" date="2023-04" db="EMBL/GenBank/DDBJ databases">
        <title>A chromosome-level genome assembly of the parasitoid wasp Eretmocerus hayati.</title>
        <authorList>
            <person name="Zhong Y."/>
            <person name="Liu S."/>
            <person name="Liu Y."/>
        </authorList>
    </citation>
    <scope>NUCLEOTIDE SEQUENCE</scope>
    <source>
        <strain evidence="1">ZJU_SS_LIU_2023</strain>
    </source>
</reference>
<keyword evidence="2" id="KW-1185">Reference proteome</keyword>
<comment type="caution">
    <text evidence="1">The sequence shown here is derived from an EMBL/GenBank/DDBJ whole genome shotgun (WGS) entry which is preliminary data.</text>
</comment>
<dbReference type="EMBL" id="CM056744">
    <property type="protein sequence ID" value="KAJ8665121.1"/>
    <property type="molecule type" value="Genomic_DNA"/>
</dbReference>